<comment type="caution">
    <text evidence="1">The sequence shown here is derived from an EMBL/GenBank/DDBJ whole genome shotgun (WGS) entry which is preliminary data.</text>
</comment>
<accession>A0ABX2FIR3</accession>
<dbReference type="RefSeq" id="WP_173141782.1">
    <property type="nucleotide sequence ID" value="NZ_CBCSGW010000032.1"/>
</dbReference>
<dbReference type="EMBL" id="JAAATY010000042">
    <property type="protein sequence ID" value="NRN70651.1"/>
    <property type="molecule type" value="Genomic_DNA"/>
</dbReference>
<dbReference type="PANTHER" id="PTHR40036:SF1">
    <property type="entry name" value="MACROCIN O-METHYLTRANSFERASE"/>
    <property type="match status" value="1"/>
</dbReference>
<dbReference type="InterPro" id="IPR029063">
    <property type="entry name" value="SAM-dependent_MTases_sf"/>
</dbReference>
<protein>
    <submittedName>
        <fullName evidence="1">Demethyldecarbamoylnovobiocin O-methyltransferase</fullName>
    </submittedName>
</protein>
<dbReference type="InterPro" id="IPR008884">
    <property type="entry name" value="TylF_MeTrfase"/>
</dbReference>
<evidence type="ECO:0000313" key="2">
    <source>
        <dbReference type="Proteomes" id="UP000763557"/>
    </source>
</evidence>
<keyword evidence="2" id="KW-1185">Reference proteome</keyword>
<organism evidence="1 2">
    <name type="scientific">Kibdelosporangium persicum</name>
    <dbReference type="NCBI Taxonomy" id="2698649"/>
    <lineage>
        <taxon>Bacteria</taxon>
        <taxon>Bacillati</taxon>
        <taxon>Actinomycetota</taxon>
        <taxon>Actinomycetes</taxon>
        <taxon>Pseudonocardiales</taxon>
        <taxon>Pseudonocardiaceae</taxon>
        <taxon>Kibdelosporangium</taxon>
    </lineage>
</organism>
<proteinExistence type="predicted"/>
<dbReference type="Gene3D" id="3.40.50.150">
    <property type="entry name" value="Vaccinia Virus protein VP39"/>
    <property type="match status" value="1"/>
</dbReference>
<reference evidence="1 2" key="1">
    <citation type="submission" date="2020-01" db="EMBL/GenBank/DDBJ databases">
        <title>Kibdelosporangium persica a novel Actinomycetes from a hot desert in Iran.</title>
        <authorList>
            <person name="Safaei N."/>
            <person name="Zaburannyi N."/>
            <person name="Mueller R."/>
            <person name="Wink J."/>
        </authorList>
    </citation>
    <scope>NUCLEOTIDE SEQUENCE [LARGE SCALE GENOMIC DNA]</scope>
    <source>
        <strain evidence="1 2">4NS15</strain>
    </source>
</reference>
<sequence>MEPKVLLRLAEENRKMSSLDRLIHIHWVVRHLLTCGIPGHLVEVGCHAGGTSVYLKMLIDEFDPTRELHLYDSFQGMPTPSGMDSRLSEGDYRSSVDDVRAVFARWEVELPSVHAGWFEDTLPRELPDKIAFAYLDSDFYDSIGVSLAEVWPRVVAGGMVLVDDYGDRSRNPHSWEGLPGVRKAVDEFFADRVEKPFMLAGTSALSMVCVEKKAVAM</sequence>
<evidence type="ECO:0000313" key="1">
    <source>
        <dbReference type="EMBL" id="NRN70651.1"/>
    </source>
</evidence>
<name>A0ABX2FIR3_9PSEU</name>
<dbReference type="SUPFAM" id="SSF53335">
    <property type="entry name" value="S-adenosyl-L-methionine-dependent methyltransferases"/>
    <property type="match status" value="1"/>
</dbReference>
<dbReference type="PANTHER" id="PTHR40036">
    <property type="entry name" value="MACROCIN O-METHYLTRANSFERASE"/>
    <property type="match status" value="1"/>
</dbReference>
<dbReference type="Proteomes" id="UP000763557">
    <property type="component" value="Unassembled WGS sequence"/>
</dbReference>
<gene>
    <name evidence="1" type="ORF">GC106_79220</name>
</gene>
<dbReference type="Pfam" id="PF05711">
    <property type="entry name" value="TylF"/>
    <property type="match status" value="1"/>
</dbReference>